<dbReference type="AlphaFoldDB" id="A0A1G2CMJ8"/>
<evidence type="ECO:0000313" key="3">
    <source>
        <dbReference type="Proteomes" id="UP000178348"/>
    </source>
</evidence>
<comment type="caution">
    <text evidence="2">The sequence shown here is derived from an EMBL/GenBank/DDBJ whole genome shotgun (WGS) entry which is preliminary data.</text>
</comment>
<accession>A0A1G2CMJ8</accession>
<dbReference type="Proteomes" id="UP000178348">
    <property type="component" value="Unassembled WGS sequence"/>
</dbReference>
<gene>
    <name evidence="2" type="ORF">A2946_02755</name>
</gene>
<name>A0A1G2CMJ8_9BACT</name>
<evidence type="ECO:0000313" key="2">
    <source>
        <dbReference type="EMBL" id="OGZ02467.1"/>
    </source>
</evidence>
<proteinExistence type="predicted"/>
<protein>
    <submittedName>
        <fullName evidence="2">Uncharacterized protein</fullName>
    </submittedName>
</protein>
<sequence>MSRVERERICKIWRYRDMSKWIYSPFYPACPPKLQRRREPVEGLLKGVPAGARDFKKYNPRSGGTIKQKQNK</sequence>
<organism evidence="2 3">
    <name type="scientific">Candidatus Liptonbacteria bacterium RIFCSPLOWO2_01_FULL_53_13</name>
    <dbReference type="NCBI Taxonomy" id="1798651"/>
    <lineage>
        <taxon>Bacteria</taxon>
        <taxon>Candidatus Liptoniibacteriota</taxon>
    </lineage>
</organism>
<dbReference type="EMBL" id="MHLB01000011">
    <property type="protein sequence ID" value="OGZ02467.1"/>
    <property type="molecule type" value="Genomic_DNA"/>
</dbReference>
<evidence type="ECO:0000256" key="1">
    <source>
        <dbReference type="SAM" id="MobiDB-lite"/>
    </source>
</evidence>
<feature type="region of interest" description="Disordered" evidence="1">
    <location>
        <begin position="52"/>
        <end position="72"/>
    </location>
</feature>
<reference evidence="2 3" key="1">
    <citation type="journal article" date="2016" name="Nat. Commun.">
        <title>Thousands of microbial genomes shed light on interconnected biogeochemical processes in an aquifer system.</title>
        <authorList>
            <person name="Anantharaman K."/>
            <person name="Brown C.T."/>
            <person name="Hug L.A."/>
            <person name="Sharon I."/>
            <person name="Castelle C.J."/>
            <person name="Probst A.J."/>
            <person name="Thomas B.C."/>
            <person name="Singh A."/>
            <person name="Wilkins M.J."/>
            <person name="Karaoz U."/>
            <person name="Brodie E.L."/>
            <person name="Williams K.H."/>
            <person name="Hubbard S.S."/>
            <person name="Banfield J.F."/>
        </authorList>
    </citation>
    <scope>NUCLEOTIDE SEQUENCE [LARGE SCALE GENOMIC DNA]</scope>
</reference>